<evidence type="ECO:0000313" key="8">
    <source>
        <dbReference type="Proteomes" id="UP000717624"/>
    </source>
</evidence>
<name>A0A939BRM3_9BACL</name>
<dbReference type="PANTHER" id="PTHR43761">
    <property type="entry name" value="D-ISOMER SPECIFIC 2-HYDROXYACID DEHYDROGENASE FAMILY PROTEIN (AFU_ORTHOLOGUE AFUA_1G13630)"/>
    <property type="match status" value="1"/>
</dbReference>
<evidence type="ECO:0000259" key="5">
    <source>
        <dbReference type="Pfam" id="PF00389"/>
    </source>
</evidence>
<dbReference type="FunFam" id="3.40.50.720:FF:000203">
    <property type="entry name" value="D-3-phosphoglycerate dehydrogenase (SerA)"/>
    <property type="match status" value="1"/>
</dbReference>
<feature type="domain" description="D-isomer specific 2-hydroxyacid dehydrogenase NAD-binding" evidence="6">
    <location>
        <begin position="110"/>
        <end position="286"/>
    </location>
</feature>
<evidence type="ECO:0000256" key="2">
    <source>
        <dbReference type="ARBA" id="ARBA00023002"/>
    </source>
</evidence>
<feature type="domain" description="D-isomer specific 2-hydroxyacid dehydrogenase catalytic" evidence="5">
    <location>
        <begin position="16"/>
        <end position="312"/>
    </location>
</feature>
<evidence type="ECO:0000313" key="7">
    <source>
        <dbReference type="EMBL" id="MBM7589608.1"/>
    </source>
</evidence>
<dbReference type="PROSITE" id="PS00670">
    <property type="entry name" value="D_2_HYDROXYACID_DH_2"/>
    <property type="match status" value="1"/>
</dbReference>
<dbReference type="GO" id="GO:0003714">
    <property type="term" value="F:transcription corepressor activity"/>
    <property type="evidence" value="ECO:0007669"/>
    <property type="project" value="InterPro"/>
</dbReference>
<dbReference type="PANTHER" id="PTHR43761:SF1">
    <property type="entry name" value="D-ISOMER SPECIFIC 2-HYDROXYACID DEHYDROGENASE CATALYTIC DOMAIN-CONTAINING PROTEIN-RELATED"/>
    <property type="match status" value="1"/>
</dbReference>
<sequence length="336" mass="38006">MRKWKVVVTDYEFETLQYEREVLPASQFELVEAQCTTEEEVIRAAHDADALLNQYAPITRKVIERLERCQVIARYGVGVNTIDLQAATDKGIYVANVPDYCRDEVADHALALMLSWLRKIVVAHQEIRGGRWDFKATRPIYRLRGRTLGLVGFGNIPRALAEKAKPLGLQVIAYDPYCQPDAAREHGVELVSLAELCRRADVLSVHAPLTDETRGLIGREQFQLMKREALIVNTSRGPVIDEIALIDALREQQIAGAALDVVEQEPIDRQNPLLAMDNVILTPHVAWYSEEAEQEMRTKAAQSIRDVLLEQRAPVYLVNKQVRSQSQADVHEHKAK</sequence>
<dbReference type="GO" id="GO:0051287">
    <property type="term" value="F:NAD binding"/>
    <property type="evidence" value="ECO:0007669"/>
    <property type="project" value="InterPro"/>
</dbReference>
<keyword evidence="2 4" id="KW-0560">Oxidoreductase</keyword>
<dbReference type="InterPro" id="IPR043322">
    <property type="entry name" value="CtBP"/>
</dbReference>
<dbReference type="RefSeq" id="WP_204517333.1">
    <property type="nucleotide sequence ID" value="NZ_BAABIN010000038.1"/>
</dbReference>
<comment type="similarity">
    <text evidence="1 4">Belongs to the D-isomer specific 2-hydroxyacid dehydrogenase family.</text>
</comment>
<evidence type="ECO:0000259" key="6">
    <source>
        <dbReference type="Pfam" id="PF02826"/>
    </source>
</evidence>
<proteinExistence type="inferred from homology"/>
<dbReference type="InterPro" id="IPR029753">
    <property type="entry name" value="D-isomer_DH_CS"/>
</dbReference>
<keyword evidence="8" id="KW-1185">Reference proteome</keyword>
<accession>A0A939BRM3</accession>
<comment type="caution">
    <text evidence="7">The sequence shown here is derived from an EMBL/GenBank/DDBJ whole genome shotgun (WGS) entry which is preliminary data.</text>
</comment>
<dbReference type="InterPro" id="IPR006139">
    <property type="entry name" value="D-isomer_2_OHA_DH_cat_dom"/>
</dbReference>
<organism evidence="7 8">
    <name type="scientific">Brevibacillus fulvus</name>
    <dbReference type="NCBI Taxonomy" id="1125967"/>
    <lineage>
        <taxon>Bacteria</taxon>
        <taxon>Bacillati</taxon>
        <taxon>Bacillota</taxon>
        <taxon>Bacilli</taxon>
        <taxon>Bacillales</taxon>
        <taxon>Paenibacillaceae</taxon>
        <taxon>Brevibacillus</taxon>
    </lineage>
</organism>
<dbReference type="InterPro" id="IPR036291">
    <property type="entry name" value="NAD(P)-bd_dom_sf"/>
</dbReference>
<evidence type="ECO:0000256" key="3">
    <source>
        <dbReference type="ARBA" id="ARBA00023027"/>
    </source>
</evidence>
<protein>
    <submittedName>
        <fullName evidence="7">D-3-phosphoglycerate dehydrogenase</fullName>
        <ecNumber evidence="7">1.1.1.95</ecNumber>
    </submittedName>
</protein>
<evidence type="ECO:0000256" key="4">
    <source>
        <dbReference type="RuleBase" id="RU003719"/>
    </source>
</evidence>
<evidence type="ECO:0000256" key="1">
    <source>
        <dbReference type="ARBA" id="ARBA00005854"/>
    </source>
</evidence>
<dbReference type="InterPro" id="IPR006140">
    <property type="entry name" value="D-isomer_DH_NAD-bd"/>
</dbReference>
<reference evidence="7" key="1">
    <citation type="submission" date="2021-01" db="EMBL/GenBank/DDBJ databases">
        <title>Genomic Encyclopedia of Type Strains, Phase IV (KMG-IV): sequencing the most valuable type-strain genomes for metagenomic binning, comparative biology and taxonomic classification.</title>
        <authorList>
            <person name="Goeker M."/>
        </authorList>
    </citation>
    <scope>NUCLEOTIDE SEQUENCE</scope>
    <source>
        <strain evidence="7">DSM 25523</strain>
    </source>
</reference>
<keyword evidence="3" id="KW-0520">NAD</keyword>
<dbReference type="InterPro" id="IPR050418">
    <property type="entry name" value="D-iso_2-hydroxyacid_DH_PdxB"/>
</dbReference>
<dbReference type="Pfam" id="PF02826">
    <property type="entry name" value="2-Hacid_dh_C"/>
    <property type="match status" value="1"/>
</dbReference>
<dbReference type="Proteomes" id="UP000717624">
    <property type="component" value="Unassembled WGS sequence"/>
</dbReference>
<dbReference type="GO" id="GO:0004617">
    <property type="term" value="F:phosphoglycerate dehydrogenase activity"/>
    <property type="evidence" value="ECO:0007669"/>
    <property type="project" value="UniProtKB-EC"/>
</dbReference>
<dbReference type="SUPFAM" id="SSF52283">
    <property type="entry name" value="Formate/glycerate dehydrogenase catalytic domain-like"/>
    <property type="match status" value="1"/>
</dbReference>
<dbReference type="EMBL" id="JAFBEB010000003">
    <property type="protein sequence ID" value="MBM7589608.1"/>
    <property type="molecule type" value="Genomic_DNA"/>
</dbReference>
<gene>
    <name evidence="7" type="ORF">JOD01_001208</name>
</gene>
<dbReference type="Gene3D" id="3.40.50.720">
    <property type="entry name" value="NAD(P)-binding Rossmann-like Domain"/>
    <property type="match status" value="2"/>
</dbReference>
<dbReference type="SUPFAM" id="SSF51735">
    <property type="entry name" value="NAD(P)-binding Rossmann-fold domains"/>
    <property type="match status" value="1"/>
</dbReference>
<dbReference type="EC" id="1.1.1.95" evidence="7"/>
<dbReference type="CDD" id="cd05299">
    <property type="entry name" value="CtBP_dh"/>
    <property type="match status" value="1"/>
</dbReference>
<dbReference type="Pfam" id="PF00389">
    <property type="entry name" value="2-Hacid_dh"/>
    <property type="match status" value="1"/>
</dbReference>
<dbReference type="AlphaFoldDB" id="A0A939BRM3"/>